<sequence length="172" mass="19139">MSLFGSDMDTLNPDDYLIAIVQIPPGQTSSQLLDVSKPKTARFLRKFCRRVVFHPSTAICKSFPPTCEEDRFILSATEESPTPISFVGKGSNNQWYLRHLPTHRLTVKPYSFPYNIHSVDNRTDVPESADRPLSSEQTTDPTGSPQLITSSDEEQGGCPVSASAVPRRKNKL</sequence>
<dbReference type="OrthoDB" id="6222220at2759"/>
<proteinExistence type="predicted"/>
<dbReference type="EMBL" id="JTDE01021024">
    <property type="protein sequence ID" value="KAF7233508.1"/>
    <property type="molecule type" value="Genomic_DNA"/>
</dbReference>
<keyword evidence="3" id="KW-1185">Reference proteome</keyword>
<protein>
    <submittedName>
        <fullName evidence="2">Uncharacterized protein</fullName>
    </submittedName>
</protein>
<name>A0A8S9YEI2_9TREM</name>
<evidence type="ECO:0000313" key="3">
    <source>
        <dbReference type="Proteomes" id="UP000822476"/>
    </source>
</evidence>
<comment type="caution">
    <text evidence="2">The sequence shown here is derived from an EMBL/GenBank/DDBJ whole genome shotgun (WGS) entry which is preliminary data.</text>
</comment>
<dbReference type="Proteomes" id="UP000822476">
    <property type="component" value="Unassembled WGS sequence"/>
</dbReference>
<gene>
    <name evidence="2" type="ORF">EG68_12233</name>
</gene>
<feature type="compositionally biased region" description="Basic and acidic residues" evidence="1">
    <location>
        <begin position="119"/>
        <end position="130"/>
    </location>
</feature>
<organism evidence="2 3">
    <name type="scientific">Paragonimus skrjabini miyazakii</name>
    <dbReference type="NCBI Taxonomy" id="59628"/>
    <lineage>
        <taxon>Eukaryota</taxon>
        <taxon>Metazoa</taxon>
        <taxon>Spiralia</taxon>
        <taxon>Lophotrochozoa</taxon>
        <taxon>Platyhelminthes</taxon>
        <taxon>Trematoda</taxon>
        <taxon>Digenea</taxon>
        <taxon>Plagiorchiida</taxon>
        <taxon>Troglotremata</taxon>
        <taxon>Troglotrematidae</taxon>
        <taxon>Paragonimus</taxon>
    </lineage>
</organism>
<accession>A0A8S9YEI2</accession>
<evidence type="ECO:0000256" key="1">
    <source>
        <dbReference type="SAM" id="MobiDB-lite"/>
    </source>
</evidence>
<dbReference type="AlphaFoldDB" id="A0A8S9YEI2"/>
<feature type="compositionally biased region" description="Polar residues" evidence="1">
    <location>
        <begin position="134"/>
        <end position="150"/>
    </location>
</feature>
<feature type="region of interest" description="Disordered" evidence="1">
    <location>
        <begin position="119"/>
        <end position="172"/>
    </location>
</feature>
<reference evidence="2" key="1">
    <citation type="submission" date="2019-07" db="EMBL/GenBank/DDBJ databases">
        <title>Annotation for the trematode Paragonimus miyazaki's.</title>
        <authorList>
            <person name="Choi Y.-J."/>
        </authorList>
    </citation>
    <scope>NUCLEOTIDE SEQUENCE</scope>
    <source>
        <strain evidence="2">Japan</strain>
    </source>
</reference>
<evidence type="ECO:0000313" key="2">
    <source>
        <dbReference type="EMBL" id="KAF7233508.1"/>
    </source>
</evidence>